<proteinExistence type="predicted"/>
<dbReference type="EMBL" id="BKCJ011064578">
    <property type="protein sequence ID" value="GFC78222.1"/>
    <property type="molecule type" value="Genomic_DNA"/>
</dbReference>
<feature type="non-terminal residue" evidence="1">
    <location>
        <position position="1"/>
    </location>
</feature>
<accession>A0A699R2X5</accession>
<gene>
    <name evidence="1" type="ORF">Tci_850192</name>
</gene>
<name>A0A699R2X5_TANCI</name>
<dbReference type="AlphaFoldDB" id="A0A699R2X5"/>
<sequence>GGPEETGIKDLSGSEISTMMSPRGSIMASFENLESFFAVHTPPDHLIRANLEQKRVFPEIVFHILS</sequence>
<evidence type="ECO:0000313" key="1">
    <source>
        <dbReference type="EMBL" id="GFC78222.1"/>
    </source>
</evidence>
<organism evidence="1">
    <name type="scientific">Tanacetum cinerariifolium</name>
    <name type="common">Dalmatian daisy</name>
    <name type="synonym">Chrysanthemum cinerariifolium</name>
    <dbReference type="NCBI Taxonomy" id="118510"/>
    <lineage>
        <taxon>Eukaryota</taxon>
        <taxon>Viridiplantae</taxon>
        <taxon>Streptophyta</taxon>
        <taxon>Embryophyta</taxon>
        <taxon>Tracheophyta</taxon>
        <taxon>Spermatophyta</taxon>
        <taxon>Magnoliopsida</taxon>
        <taxon>eudicotyledons</taxon>
        <taxon>Gunneridae</taxon>
        <taxon>Pentapetalae</taxon>
        <taxon>asterids</taxon>
        <taxon>campanulids</taxon>
        <taxon>Asterales</taxon>
        <taxon>Asteraceae</taxon>
        <taxon>Asteroideae</taxon>
        <taxon>Anthemideae</taxon>
        <taxon>Anthemidinae</taxon>
        <taxon>Tanacetum</taxon>
    </lineage>
</organism>
<reference evidence="1" key="1">
    <citation type="journal article" date="2019" name="Sci. Rep.">
        <title>Draft genome of Tanacetum cinerariifolium, the natural source of mosquito coil.</title>
        <authorList>
            <person name="Yamashiro T."/>
            <person name="Shiraishi A."/>
            <person name="Satake H."/>
            <person name="Nakayama K."/>
        </authorList>
    </citation>
    <scope>NUCLEOTIDE SEQUENCE</scope>
</reference>
<protein>
    <submittedName>
        <fullName evidence="1">Uncharacterized protein</fullName>
    </submittedName>
</protein>
<comment type="caution">
    <text evidence="1">The sequence shown here is derived from an EMBL/GenBank/DDBJ whole genome shotgun (WGS) entry which is preliminary data.</text>
</comment>